<keyword evidence="1" id="KW-0472">Membrane</keyword>
<organism evidence="2">
    <name type="scientific">Cacopsylla melanoneura</name>
    <dbReference type="NCBI Taxonomy" id="428564"/>
    <lineage>
        <taxon>Eukaryota</taxon>
        <taxon>Metazoa</taxon>
        <taxon>Ecdysozoa</taxon>
        <taxon>Arthropoda</taxon>
        <taxon>Hexapoda</taxon>
        <taxon>Insecta</taxon>
        <taxon>Pterygota</taxon>
        <taxon>Neoptera</taxon>
        <taxon>Paraneoptera</taxon>
        <taxon>Hemiptera</taxon>
        <taxon>Sternorrhyncha</taxon>
        <taxon>Psylloidea</taxon>
        <taxon>Psyllidae</taxon>
        <taxon>Psyllinae</taxon>
        <taxon>Cacopsylla</taxon>
    </lineage>
</organism>
<proteinExistence type="predicted"/>
<evidence type="ECO:0000313" key="2">
    <source>
        <dbReference type="EMBL" id="CAG6724992.1"/>
    </source>
</evidence>
<evidence type="ECO:0000256" key="1">
    <source>
        <dbReference type="SAM" id="Phobius"/>
    </source>
</evidence>
<reference evidence="2" key="1">
    <citation type="submission" date="2021-05" db="EMBL/GenBank/DDBJ databases">
        <authorList>
            <person name="Alioto T."/>
            <person name="Alioto T."/>
            <person name="Gomez Garrido J."/>
        </authorList>
    </citation>
    <scope>NUCLEOTIDE SEQUENCE</scope>
</reference>
<keyword evidence="1" id="KW-1133">Transmembrane helix</keyword>
<dbReference type="EMBL" id="HBUF01368720">
    <property type="protein sequence ID" value="CAG6724992.1"/>
    <property type="molecule type" value="Transcribed_RNA"/>
</dbReference>
<accession>A0A8D9DM58</accession>
<feature type="transmembrane region" description="Helical" evidence="1">
    <location>
        <begin position="138"/>
        <end position="159"/>
    </location>
</feature>
<name>A0A8D9DM58_9HEMI</name>
<dbReference type="AlphaFoldDB" id="A0A8D9DM58"/>
<protein>
    <submittedName>
        <fullName evidence="2">Uncharacterized protein</fullName>
    </submittedName>
</protein>
<sequence>MKNMKLCTKCDTYYELDQEVYLCDKCGACIHPEKGLTSVEVKALSLKARVLLTVLCDACRMAGPSNADQHQALLDMENIGYQNDQDKNHHPDSSCNSSTVELTHVQNRSERHLCDAERCNKSASSGSVPSPWHGLKTVFLSVLIVLFLLRILMLILLIYKNAL</sequence>
<keyword evidence="1" id="KW-0812">Transmembrane</keyword>